<dbReference type="OrthoDB" id="9807509at2"/>
<evidence type="ECO:0000256" key="3">
    <source>
        <dbReference type="PIRSR" id="PIRSR607837-1"/>
    </source>
</evidence>
<feature type="binding site" evidence="3">
    <location>
        <position position="132"/>
    </location>
    <ligand>
        <name>a divalent metal cation</name>
        <dbReference type="ChEBI" id="CHEBI:60240"/>
    </ligand>
</feature>
<dbReference type="PANTHER" id="PTHR37302:SF1">
    <property type="entry name" value="PROTEIN DINB"/>
    <property type="match status" value="1"/>
</dbReference>
<feature type="binding site" evidence="3">
    <location>
        <position position="44"/>
    </location>
    <ligand>
        <name>a divalent metal cation</name>
        <dbReference type="ChEBI" id="CHEBI:60240"/>
    </ligand>
</feature>
<protein>
    <submittedName>
        <fullName evidence="4">Uncharacterized protein</fullName>
    </submittedName>
</protein>
<dbReference type="STRING" id="1440763.BJI69_17670"/>
<feature type="binding site" evidence="3">
    <location>
        <position position="128"/>
    </location>
    <ligand>
        <name>a divalent metal cation</name>
        <dbReference type="ChEBI" id="CHEBI:60240"/>
    </ligand>
</feature>
<dbReference type="RefSeq" id="WP_046967756.1">
    <property type="nucleotide sequence ID" value="NZ_CP017480.1"/>
</dbReference>
<reference evidence="5" key="1">
    <citation type="submission" date="2016-09" db="EMBL/GenBank/DDBJ databases">
        <authorList>
            <person name="Lysoe E."/>
        </authorList>
    </citation>
    <scope>NUCLEOTIDE SEQUENCE [LARGE SCALE GENOMIC DNA]</scope>
    <source>
        <strain evidence="5">LJ96T</strain>
    </source>
</reference>
<keyword evidence="5" id="KW-1185">Reference proteome</keyword>
<dbReference type="AlphaFoldDB" id="A0A0G9HHB5"/>
<dbReference type="InterPro" id="IPR007837">
    <property type="entry name" value="DinB"/>
</dbReference>
<dbReference type="Gene3D" id="1.20.120.450">
    <property type="entry name" value="dinb family like domain"/>
    <property type="match status" value="1"/>
</dbReference>
<evidence type="ECO:0000313" key="4">
    <source>
        <dbReference type="EMBL" id="APG05548.1"/>
    </source>
</evidence>
<dbReference type="InterPro" id="IPR034660">
    <property type="entry name" value="DinB/YfiT-like"/>
</dbReference>
<name>A0A0G9HHB5_9GAMM</name>
<dbReference type="PATRIC" id="fig|1440763.5.peg.2072"/>
<evidence type="ECO:0000256" key="1">
    <source>
        <dbReference type="ARBA" id="ARBA00008635"/>
    </source>
</evidence>
<dbReference type="Pfam" id="PF05163">
    <property type="entry name" value="DinB"/>
    <property type="match status" value="1"/>
</dbReference>
<sequence length="166" mass="18269">MPSSVLRSLFAQKVFANDALLTKLDGWADAHPSEHLACLRLLNHALLVDQVFKAHLTGASPAVATVSAPEQPTLEALRSEVAAIDRWYEDYVASLPGASLDEVVAFTFTDGDRGSMTRDEILHHVVLHSTYHRGNVGQILRSLGMAPSRDTLTSFLHMREPERRAV</sequence>
<accession>A0A0G9HHB5</accession>
<organism evidence="4 5">
    <name type="scientific">Luteibacter rhizovicinus DSM 16549</name>
    <dbReference type="NCBI Taxonomy" id="1440763"/>
    <lineage>
        <taxon>Bacteria</taxon>
        <taxon>Pseudomonadati</taxon>
        <taxon>Pseudomonadota</taxon>
        <taxon>Gammaproteobacteria</taxon>
        <taxon>Lysobacterales</taxon>
        <taxon>Rhodanobacteraceae</taxon>
        <taxon>Luteibacter</taxon>
    </lineage>
</organism>
<dbReference type="EMBL" id="CP017480">
    <property type="protein sequence ID" value="APG05548.1"/>
    <property type="molecule type" value="Genomic_DNA"/>
</dbReference>
<evidence type="ECO:0000313" key="5">
    <source>
        <dbReference type="Proteomes" id="UP000182987"/>
    </source>
</evidence>
<dbReference type="PANTHER" id="PTHR37302">
    <property type="entry name" value="SLR1116 PROTEIN"/>
    <property type="match status" value="1"/>
</dbReference>
<keyword evidence="2 3" id="KW-0479">Metal-binding</keyword>
<comment type="similarity">
    <text evidence="1">Belongs to the DinB family.</text>
</comment>
<proteinExistence type="inferred from homology"/>
<dbReference type="GO" id="GO:0046872">
    <property type="term" value="F:metal ion binding"/>
    <property type="evidence" value="ECO:0007669"/>
    <property type="project" value="UniProtKB-KW"/>
</dbReference>
<dbReference type="KEGG" id="lrz:BJI69_17670"/>
<evidence type="ECO:0000256" key="2">
    <source>
        <dbReference type="ARBA" id="ARBA00022723"/>
    </source>
</evidence>
<gene>
    <name evidence="4" type="ORF">BJI69_17670</name>
</gene>
<dbReference type="Proteomes" id="UP000182987">
    <property type="component" value="Chromosome"/>
</dbReference>
<dbReference type="SUPFAM" id="SSF109854">
    <property type="entry name" value="DinB/YfiT-like putative metalloenzymes"/>
    <property type="match status" value="1"/>
</dbReference>